<feature type="transmembrane region" description="Helical" evidence="1">
    <location>
        <begin position="20"/>
        <end position="41"/>
    </location>
</feature>
<proteinExistence type="predicted"/>
<dbReference type="EMBL" id="CP058601">
    <property type="protein sequence ID" value="QLG49910.1"/>
    <property type="molecule type" value="Genomic_DNA"/>
</dbReference>
<evidence type="ECO:0000313" key="4">
    <source>
        <dbReference type="Proteomes" id="UP000509241"/>
    </source>
</evidence>
<dbReference type="GO" id="GO:0080120">
    <property type="term" value="P:CAAX-box protein maturation"/>
    <property type="evidence" value="ECO:0007669"/>
    <property type="project" value="UniProtKB-ARBA"/>
</dbReference>
<feature type="transmembrane region" description="Helical" evidence="1">
    <location>
        <begin position="227"/>
        <end position="249"/>
    </location>
</feature>
<dbReference type="AlphaFoldDB" id="A0A7D5GLH7"/>
<dbReference type="InterPro" id="IPR003675">
    <property type="entry name" value="Rce1/LyrA-like_dom"/>
</dbReference>
<keyword evidence="1" id="KW-1133">Transmembrane helix</keyword>
<dbReference type="PANTHER" id="PTHR36435">
    <property type="entry name" value="SLR1288 PROTEIN"/>
    <property type="match status" value="1"/>
</dbReference>
<keyword evidence="3" id="KW-0482">Metalloprotease</keyword>
<accession>A0A7D5GLH7</accession>
<keyword evidence="3" id="KW-0645">Protease</keyword>
<feature type="domain" description="CAAX prenyl protease 2/Lysostaphin resistance protein A-like" evidence="2">
    <location>
        <begin position="141"/>
        <end position="240"/>
    </location>
</feature>
<dbReference type="KEGG" id="haly:HYG82_14120"/>
<keyword evidence="1" id="KW-0472">Membrane</keyword>
<sequence length="272" mass="28861">METPVRSARRESAPLRSTLVAIGLTIFGLLGAAIATLPAVLVDPMLAKGVAAASIEGQTLYMILNFVGMALAGAIYLAATGRGWSYVDFRLPSTTGWIYVLVGMGASIAFLFVVNIVVQLLSLPAAESEVVAIVGQDQTMILIMIGIVVFFNAPAEEFLFRNVVQKRLYEAFTRMQSVLLASTIFALVHFPMYVALADSIAATLTSLAIMFGGAIIFGTLYVKTRNLVVPIAAHAALNAFQFGVLYLAIEYNVEGVGTSPSAIVGILPSLPP</sequence>
<name>A0A7D5GLH7_9EURY</name>
<dbReference type="GO" id="GO:0008237">
    <property type="term" value="F:metallopeptidase activity"/>
    <property type="evidence" value="ECO:0007669"/>
    <property type="project" value="UniProtKB-KW"/>
</dbReference>
<protein>
    <submittedName>
        <fullName evidence="3">CPBP family intramembrane metalloprotease</fullName>
    </submittedName>
</protein>
<evidence type="ECO:0000256" key="1">
    <source>
        <dbReference type="SAM" id="Phobius"/>
    </source>
</evidence>
<dbReference type="RefSeq" id="WP_179261907.1">
    <property type="nucleotide sequence ID" value="NZ_CP058601.1"/>
</dbReference>
<reference evidence="3 4" key="1">
    <citation type="submission" date="2020-07" db="EMBL/GenBank/DDBJ databases">
        <authorList>
            <person name="Cui H."/>
        </authorList>
    </citation>
    <scope>NUCLEOTIDE SEQUENCE [LARGE SCALE GENOMIC DNA]</scope>
    <source>
        <strain evidence="3 4">YPL8</strain>
    </source>
</reference>
<keyword evidence="3" id="KW-0378">Hydrolase</keyword>
<evidence type="ECO:0000259" key="2">
    <source>
        <dbReference type="Pfam" id="PF02517"/>
    </source>
</evidence>
<dbReference type="Pfam" id="PF02517">
    <property type="entry name" value="Rce1-like"/>
    <property type="match status" value="1"/>
</dbReference>
<feature type="transmembrane region" description="Helical" evidence="1">
    <location>
        <begin position="61"/>
        <end position="84"/>
    </location>
</feature>
<dbReference type="GeneID" id="56034449"/>
<feature type="transmembrane region" description="Helical" evidence="1">
    <location>
        <begin position="138"/>
        <end position="155"/>
    </location>
</feature>
<evidence type="ECO:0000313" key="3">
    <source>
        <dbReference type="EMBL" id="QLG49910.1"/>
    </source>
</evidence>
<dbReference type="Proteomes" id="UP000509241">
    <property type="component" value="Chromosome"/>
</dbReference>
<feature type="transmembrane region" description="Helical" evidence="1">
    <location>
        <begin position="96"/>
        <end position="118"/>
    </location>
</feature>
<dbReference type="GO" id="GO:0004175">
    <property type="term" value="F:endopeptidase activity"/>
    <property type="evidence" value="ECO:0007669"/>
    <property type="project" value="UniProtKB-ARBA"/>
</dbReference>
<gene>
    <name evidence="3" type="ORF">HYG82_14120</name>
</gene>
<dbReference type="PANTHER" id="PTHR36435:SF1">
    <property type="entry name" value="CAAX AMINO TERMINAL PROTEASE FAMILY PROTEIN"/>
    <property type="match status" value="1"/>
</dbReference>
<feature type="transmembrane region" description="Helical" evidence="1">
    <location>
        <begin position="176"/>
        <end position="194"/>
    </location>
</feature>
<organism evidence="3 4">
    <name type="scientific">Natrinema halophilum</name>
    <dbReference type="NCBI Taxonomy" id="1699371"/>
    <lineage>
        <taxon>Archaea</taxon>
        <taxon>Methanobacteriati</taxon>
        <taxon>Methanobacteriota</taxon>
        <taxon>Stenosarchaea group</taxon>
        <taxon>Halobacteria</taxon>
        <taxon>Halobacteriales</taxon>
        <taxon>Natrialbaceae</taxon>
        <taxon>Natrinema</taxon>
    </lineage>
</organism>
<dbReference type="InterPro" id="IPR052710">
    <property type="entry name" value="CAAX_protease"/>
</dbReference>
<dbReference type="OrthoDB" id="275779at2157"/>
<keyword evidence="1" id="KW-0812">Transmembrane</keyword>
<keyword evidence="4" id="KW-1185">Reference proteome</keyword>
<feature type="transmembrane region" description="Helical" evidence="1">
    <location>
        <begin position="200"/>
        <end position="220"/>
    </location>
</feature>